<keyword evidence="2" id="KW-1185">Reference proteome</keyword>
<evidence type="ECO:0000313" key="1">
    <source>
        <dbReference type="EMBL" id="MFD1835909.1"/>
    </source>
</evidence>
<protein>
    <submittedName>
        <fullName evidence="1">Uncharacterized protein</fullName>
    </submittedName>
</protein>
<proteinExistence type="predicted"/>
<dbReference type="EMBL" id="JBHUFL010000003">
    <property type="protein sequence ID" value="MFD1835909.1"/>
    <property type="molecule type" value="Genomic_DNA"/>
</dbReference>
<gene>
    <name evidence="1" type="ORF">ACFSDA_12615</name>
</gene>
<organism evidence="1 2">
    <name type="scientific">Brachybacterium rhamnosum</name>
    <dbReference type="NCBI Taxonomy" id="173361"/>
    <lineage>
        <taxon>Bacteria</taxon>
        <taxon>Bacillati</taxon>
        <taxon>Actinomycetota</taxon>
        <taxon>Actinomycetes</taxon>
        <taxon>Micrococcales</taxon>
        <taxon>Dermabacteraceae</taxon>
        <taxon>Brachybacterium</taxon>
    </lineage>
</organism>
<dbReference type="RefSeq" id="WP_264449912.1">
    <property type="nucleotide sequence ID" value="NZ_BAAAIS010000003.1"/>
</dbReference>
<dbReference type="Proteomes" id="UP001597280">
    <property type="component" value="Unassembled WGS sequence"/>
</dbReference>
<sequence length="114" mass="12571">MSAPLRNRSMRPESPLLCCWSGRRSATGSLRLILLLNLPVLLHEFEEHRFPGCDPGTAAVVHVQTPRPICDVVEVCREGVLHWWDGGGASRAGRQLPVDRRPVLATMISPHATS</sequence>
<comment type="caution">
    <text evidence="1">The sequence shown here is derived from an EMBL/GenBank/DDBJ whole genome shotgun (WGS) entry which is preliminary data.</text>
</comment>
<name>A0ABW4Q053_9MICO</name>
<accession>A0ABW4Q053</accession>
<evidence type="ECO:0000313" key="2">
    <source>
        <dbReference type="Proteomes" id="UP001597280"/>
    </source>
</evidence>
<reference evidence="2" key="1">
    <citation type="journal article" date="2019" name="Int. J. Syst. Evol. Microbiol.">
        <title>The Global Catalogue of Microorganisms (GCM) 10K type strain sequencing project: providing services to taxonomists for standard genome sequencing and annotation.</title>
        <authorList>
            <consortium name="The Broad Institute Genomics Platform"/>
            <consortium name="The Broad Institute Genome Sequencing Center for Infectious Disease"/>
            <person name="Wu L."/>
            <person name="Ma J."/>
        </authorList>
    </citation>
    <scope>NUCLEOTIDE SEQUENCE [LARGE SCALE GENOMIC DNA]</scope>
    <source>
        <strain evidence="2">JCM 11650</strain>
    </source>
</reference>